<dbReference type="Proteomes" id="UP000664256">
    <property type="component" value="Unassembled WGS sequence"/>
</dbReference>
<sequence length="187" mass="21027">MNRIFASSSFSTDSENISDNIPKDPNIASSNIIVSIVTVVAISTATIAAPVLTAAPVIKGISEMKNQNISNYSQTETKGMYFSNKENRDDIIAINNDKLEVDDLADKITQAQLNEIKEHFDTKIKSLQTNITLEYQKYADKKFEELKEYISSENDKIKTTKKETRRFWIAAIIAPILVVIVQKFFGI</sequence>
<accession>A0ABS3H8Z1</accession>
<comment type="caution">
    <text evidence="3">The sequence shown here is derived from an EMBL/GenBank/DDBJ whole genome shotgun (WGS) entry which is preliminary data.</text>
</comment>
<feature type="transmembrane region" description="Helical" evidence="2">
    <location>
        <begin position="167"/>
        <end position="185"/>
    </location>
</feature>
<keyword evidence="2" id="KW-0812">Transmembrane</keyword>
<evidence type="ECO:0000313" key="3">
    <source>
        <dbReference type="EMBL" id="MBO0449370.1"/>
    </source>
</evidence>
<name>A0ABS3H8Z1_9ENTE</name>
<dbReference type="EMBL" id="JAFLVT010000008">
    <property type="protein sequence ID" value="MBO0449370.1"/>
    <property type="molecule type" value="Genomic_DNA"/>
</dbReference>
<gene>
    <name evidence="3" type="ORF">JZO76_07430</name>
</gene>
<protein>
    <submittedName>
        <fullName evidence="3">Uncharacterized protein</fullName>
    </submittedName>
</protein>
<proteinExistence type="predicted"/>
<keyword evidence="2" id="KW-1133">Transmembrane helix</keyword>
<evidence type="ECO:0000256" key="2">
    <source>
        <dbReference type="SAM" id="Phobius"/>
    </source>
</evidence>
<reference evidence="3 4" key="1">
    <citation type="submission" date="2021-03" db="EMBL/GenBank/DDBJ databases">
        <title>Enterococcal diversity collection.</title>
        <authorList>
            <person name="Gilmore M.S."/>
            <person name="Schwartzman J."/>
            <person name="Van Tyne D."/>
            <person name="Martin M."/>
            <person name="Earl A.M."/>
            <person name="Manson A.L."/>
            <person name="Straub T."/>
            <person name="Salamzade R."/>
            <person name="Saavedra J."/>
            <person name="Lebreton F."/>
            <person name="Prichula J."/>
            <person name="Schaufler K."/>
            <person name="Gaca A."/>
            <person name="Sgardioli B."/>
            <person name="Wagenaar J."/>
            <person name="Strong T."/>
        </authorList>
    </citation>
    <scope>NUCLEOTIDE SEQUENCE [LARGE SCALE GENOMIC DNA]</scope>
    <source>
        <strain evidence="3 4">MJM12</strain>
    </source>
</reference>
<feature type="compositionally biased region" description="Polar residues" evidence="1">
    <location>
        <begin position="1"/>
        <end position="19"/>
    </location>
</feature>
<feature type="transmembrane region" description="Helical" evidence="2">
    <location>
        <begin position="32"/>
        <end position="58"/>
    </location>
</feature>
<evidence type="ECO:0000313" key="4">
    <source>
        <dbReference type="Proteomes" id="UP000664256"/>
    </source>
</evidence>
<organism evidence="3 4">
    <name type="scientific">Candidatus Enterococcus myersii</name>
    <dbReference type="NCBI Taxonomy" id="2815322"/>
    <lineage>
        <taxon>Bacteria</taxon>
        <taxon>Bacillati</taxon>
        <taxon>Bacillota</taxon>
        <taxon>Bacilli</taxon>
        <taxon>Lactobacillales</taxon>
        <taxon>Enterococcaceae</taxon>
        <taxon>Enterococcus</taxon>
    </lineage>
</organism>
<dbReference type="RefSeq" id="WP_206903493.1">
    <property type="nucleotide sequence ID" value="NZ_JAFLVT010000008.1"/>
</dbReference>
<feature type="region of interest" description="Disordered" evidence="1">
    <location>
        <begin position="1"/>
        <end position="22"/>
    </location>
</feature>
<keyword evidence="2" id="KW-0472">Membrane</keyword>
<keyword evidence="4" id="KW-1185">Reference proteome</keyword>
<evidence type="ECO:0000256" key="1">
    <source>
        <dbReference type="SAM" id="MobiDB-lite"/>
    </source>
</evidence>